<evidence type="ECO:0000259" key="2">
    <source>
        <dbReference type="Pfam" id="PF12969"/>
    </source>
</evidence>
<proteinExistence type="predicted"/>
<dbReference type="EMBL" id="WAAU01000008">
    <property type="protein sequence ID" value="KAB1159766.1"/>
    <property type="molecule type" value="Genomic_DNA"/>
</dbReference>
<name>A0A7J5AQ80_9FLAO</name>
<evidence type="ECO:0000256" key="1">
    <source>
        <dbReference type="SAM" id="SignalP"/>
    </source>
</evidence>
<dbReference type="InterPro" id="IPR024618">
    <property type="entry name" value="DUF3857"/>
</dbReference>
<dbReference type="AlphaFoldDB" id="A0A7J5AQ80"/>
<dbReference type="Pfam" id="PF12969">
    <property type="entry name" value="DUF3857"/>
    <property type="match status" value="1"/>
</dbReference>
<keyword evidence="4" id="KW-1185">Reference proteome</keyword>
<dbReference type="Proteomes" id="UP000467305">
    <property type="component" value="Unassembled WGS sequence"/>
</dbReference>
<accession>A0A7J5AQ80</accession>
<protein>
    <submittedName>
        <fullName evidence="3">DUF3857 domain-containing protein</fullName>
    </submittedName>
</protein>
<dbReference type="Gene3D" id="2.60.40.3140">
    <property type="match status" value="1"/>
</dbReference>
<dbReference type="Gene3D" id="2.60.120.1130">
    <property type="match status" value="1"/>
</dbReference>
<organism evidence="3 4">
    <name type="scientific">Tenacibaculum aiptasiae</name>
    <dbReference type="NCBI Taxonomy" id="426481"/>
    <lineage>
        <taxon>Bacteria</taxon>
        <taxon>Pseudomonadati</taxon>
        <taxon>Bacteroidota</taxon>
        <taxon>Flavobacteriia</taxon>
        <taxon>Flavobacteriales</taxon>
        <taxon>Flavobacteriaceae</taxon>
        <taxon>Tenacibaculum</taxon>
    </lineage>
</organism>
<dbReference type="RefSeq" id="WP_150899011.1">
    <property type="nucleotide sequence ID" value="NZ_WAAU01000008.1"/>
</dbReference>
<keyword evidence="1" id="KW-0732">Signal</keyword>
<feature type="signal peptide" evidence="1">
    <location>
        <begin position="1"/>
        <end position="17"/>
    </location>
</feature>
<dbReference type="OrthoDB" id="1153981at2"/>
<evidence type="ECO:0000313" key="3">
    <source>
        <dbReference type="EMBL" id="KAB1159766.1"/>
    </source>
</evidence>
<feature type="domain" description="DUF3857" evidence="2">
    <location>
        <begin position="67"/>
        <end position="215"/>
    </location>
</feature>
<reference evidence="3 4" key="1">
    <citation type="submission" date="2019-09" db="EMBL/GenBank/DDBJ databases">
        <authorList>
            <person name="Cao W.R."/>
        </authorList>
    </citation>
    <scope>NUCLEOTIDE SEQUENCE [LARGE SCALE GENOMIC DNA]</scope>
    <source>
        <strain evidence="4">a4</strain>
    </source>
</reference>
<gene>
    <name evidence="3" type="ORF">F7018_05505</name>
</gene>
<sequence>MKKILLLLLFINVSVSAQLYKSHDWDETPIFHKLSEEDKKLSSVAIKEKHLIQYHQPLIGPLALYDTHHRIVRVNNDKGIKRHNRVYIPMRSVEKIIDIKARVIFPDGRIINLNKKNIKELKDIKGYGRYKIFAIEGVEKNTQLEIIYTLRKNLSTLGTILVQKDYKINNAEVIIRKPFLFVTNVKSYNGFPSLEKKKVPGKKFAYTAIAKNIPAMVDEKQSASDANRMKVVYLTKPALVGIDDEWSNFTYTISSNLIDVRPKKYKKLISDFEKNSPNIKNKDSLIIAVSDYANKNYTIERGGSIFENIKTIFKQKKGSQIGIIKIYTSLFNYYKVPYKIVLTSNRFYNKFDKDFFTNTNLEIAMLFFPHNKKFLCPSINNHSLGYPPVRYSNNEGVFISSDNYEFGYIPTGDIKYTLIDREIETNLDFDLLSVKVKGTYTTTGYRANNSRMAYQYFIKNNIEEFRDMEAASGINDAEFTQFSVKNHKPKLNINNTPLIIDYEYSSEEYLEEVNGNYIFNVGKLIGNQSELYQEEKRVNPIELSYPNEYKYIIKVHIPNGYTIKNLEKLKDSSSFKINEKLAAQFISNYKIDKNILYITISEKYPLIKINKEYYDLYKDVVNSAFDFSKKIILFEKIVN</sequence>
<comment type="caution">
    <text evidence="3">The sequence shown here is derived from an EMBL/GenBank/DDBJ whole genome shotgun (WGS) entry which is preliminary data.</text>
</comment>
<feature type="chain" id="PRO_5029486407" evidence="1">
    <location>
        <begin position="18"/>
        <end position="639"/>
    </location>
</feature>
<evidence type="ECO:0000313" key="4">
    <source>
        <dbReference type="Proteomes" id="UP000467305"/>
    </source>
</evidence>